<accession>A0ACD0P909</accession>
<evidence type="ECO:0000313" key="1">
    <source>
        <dbReference type="EMBL" id="PWN54502.1"/>
    </source>
</evidence>
<sequence>MCILFWSTDHPTYSFICASNRDEFLKRPTLKAGWHDFSKLEGGGGGGGGGDSGVGDDNGNHSPSSILSGRDSDPNGGGTWLGVNRNGLFGALLNFTEDPPSPPQGLDRFRSRGDLVREWLTFSSGKPKDVELDTKVEAAGEEEAVGLERYLQDLRDRLDHYPGFNLLLGDLSTDPVRVGYLTNRTPQGCLARANQPHYPPSIHVGGLSNSVLQQPWSKVEQGKCSFREALSEWDLERRSEGGEAEETKVEDESLAEKLFKVLWTSSDPPPKDKTNLRGSVLISPVGGAHVPGGWYATRTSTVILVRRKDRKATFFERDVFGLGVDGNPVKLFHNDESLNRRQERRFEWTLEQPR</sequence>
<dbReference type="EMBL" id="KZ819683">
    <property type="protein sequence ID" value="PWN54502.1"/>
    <property type="molecule type" value="Genomic_DNA"/>
</dbReference>
<evidence type="ECO:0000313" key="2">
    <source>
        <dbReference type="Proteomes" id="UP000245626"/>
    </source>
</evidence>
<organism evidence="1 2">
    <name type="scientific">Violaceomyces palustris</name>
    <dbReference type="NCBI Taxonomy" id="1673888"/>
    <lineage>
        <taxon>Eukaryota</taxon>
        <taxon>Fungi</taxon>
        <taxon>Dikarya</taxon>
        <taxon>Basidiomycota</taxon>
        <taxon>Ustilaginomycotina</taxon>
        <taxon>Ustilaginomycetes</taxon>
        <taxon>Violaceomycetales</taxon>
        <taxon>Violaceomycetaceae</taxon>
        <taxon>Violaceomyces</taxon>
    </lineage>
</organism>
<gene>
    <name evidence="1" type="ORF">IE53DRAFT_1540</name>
</gene>
<name>A0ACD0P909_9BASI</name>
<keyword evidence="2" id="KW-1185">Reference proteome</keyword>
<protein>
    <submittedName>
        <fullName evidence="1">DUF833-domain-containing protein</fullName>
    </submittedName>
</protein>
<reference evidence="1 2" key="1">
    <citation type="journal article" date="2018" name="Mol. Biol. Evol.">
        <title>Broad Genomic Sampling Reveals a Smut Pathogenic Ancestry of the Fungal Clade Ustilaginomycotina.</title>
        <authorList>
            <person name="Kijpornyongpan T."/>
            <person name="Mondo S.J."/>
            <person name="Barry K."/>
            <person name="Sandor L."/>
            <person name="Lee J."/>
            <person name="Lipzen A."/>
            <person name="Pangilinan J."/>
            <person name="LaButti K."/>
            <person name="Hainaut M."/>
            <person name="Henrissat B."/>
            <person name="Grigoriev I.V."/>
            <person name="Spatafora J.W."/>
            <person name="Aime M.C."/>
        </authorList>
    </citation>
    <scope>NUCLEOTIDE SEQUENCE [LARGE SCALE GENOMIC DNA]</scope>
    <source>
        <strain evidence="1 2">SA 807</strain>
    </source>
</reference>
<dbReference type="Proteomes" id="UP000245626">
    <property type="component" value="Unassembled WGS sequence"/>
</dbReference>
<proteinExistence type="predicted"/>